<dbReference type="PANTHER" id="PTHR47616">
    <property type="entry name" value="CHOLESTERYL ESTER TRANSFER PROTEIN"/>
    <property type="match status" value="1"/>
</dbReference>
<dbReference type="GO" id="GO:0043691">
    <property type="term" value="P:reverse cholesterol transport"/>
    <property type="evidence" value="ECO:0007669"/>
    <property type="project" value="InterPro"/>
</dbReference>
<feature type="domain" description="Lipid-binding serum glycoprotein N-terminal" evidence="17">
    <location>
        <begin position="39"/>
        <end position="265"/>
    </location>
</feature>
<keyword evidence="8 15" id="KW-0153">Cholesterol metabolism</keyword>
<dbReference type="GO" id="GO:0042632">
    <property type="term" value="P:cholesterol homeostasis"/>
    <property type="evidence" value="ECO:0007669"/>
    <property type="project" value="TreeGrafter"/>
</dbReference>
<dbReference type="GO" id="GO:0046470">
    <property type="term" value="P:phosphatidylcholine metabolic process"/>
    <property type="evidence" value="ECO:0007669"/>
    <property type="project" value="TreeGrafter"/>
</dbReference>
<evidence type="ECO:0000256" key="8">
    <source>
        <dbReference type="ARBA" id="ARBA00022548"/>
    </source>
</evidence>
<evidence type="ECO:0000259" key="17">
    <source>
        <dbReference type="SMART" id="SM00328"/>
    </source>
</evidence>
<dbReference type="STRING" id="42514.ENSPNAP00000029920"/>
<keyword evidence="12" id="KW-0325">Glycoprotein</keyword>
<keyword evidence="16" id="KW-1015">Disulfide bond</keyword>
<dbReference type="PANTHER" id="PTHR47616:SF1">
    <property type="entry name" value="CHOLESTERYL ESTER TRANSFER PROTEIN"/>
    <property type="match status" value="1"/>
</dbReference>
<evidence type="ECO:0000256" key="6">
    <source>
        <dbReference type="ARBA" id="ARBA00022448"/>
    </source>
</evidence>
<dbReference type="GO" id="GO:0017129">
    <property type="term" value="F:triglyceride binding"/>
    <property type="evidence" value="ECO:0007669"/>
    <property type="project" value="TreeGrafter"/>
</dbReference>
<keyword evidence="9 15" id="KW-0445">Lipid transport</keyword>
<dbReference type="GeneID" id="108423685"/>
<feature type="domain" description="Lipid-binding serum glycoprotein C-terminal" evidence="18">
    <location>
        <begin position="279"/>
        <end position="478"/>
    </location>
</feature>
<feature type="disulfide bond" evidence="16">
    <location>
        <begin position="167"/>
        <end position="208"/>
    </location>
</feature>
<dbReference type="GO" id="GO:0070328">
    <property type="term" value="P:triglyceride homeostasis"/>
    <property type="evidence" value="ECO:0007669"/>
    <property type="project" value="TreeGrafter"/>
</dbReference>
<protein>
    <recommendedName>
        <fullName evidence="5 15">Cholesteryl ester transfer protein</fullName>
    </recommendedName>
</protein>
<dbReference type="GO" id="GO:0055091">
    <property type="term" value="P:phospholipid homeostasis"/>
    <property type="evidence" value="ECO:0007669"/>
    <property type="project" value="TreeGrafter"/>
</dbReference>
<evidence type="ECO:0000256" key="11">
    <source>
        <dbReference type="ARBA" id="ARBA00023166"/>
    </source>
</evidence>
<dbReference type="GO" id="GO:0008203">
    <property type="term" value="P:cholesterol metabolic process"/>
    <property type="evidence" value="ECO:0007669"/>
    <property type="project" value="UniProtKB-UniRule"/>
</dbReference>
<dbReference type="Pfam" id="PF01273">
    <property type="entry name" value="LBP_BPI_CETP"/>
    <property type="match status" value="1"/>
</dbReference>
<dbReference type="GO" id="GO:0005548">
    <property type="term" value="F:phospholipid transporter activity"/>
    <property type="evidence" value="ECO:0007669"/>
    <property type="project" value="TreeGrafter"/>
</dbReference>
<organism evidence="19 20">
    <name type="scientific">Pygocentrus nattereri</name>
    <name type="common">Red-bellied piranha</name>
    <dbReference type="NCBI Taxonomy" id="42514"/>
    <lineage>
        <taxon>Eukaryota</taxon>
        <taxon>Metazoa</taxon>
        <taxon>Chordata</taxon>
        <taxon>Craniata</taxon>
        <taxon>Vertebrata</taxon>
        <taxon>Euteleostomi</taxon>
        <taxon>Actinopterygii</taxon>
        <taxon>Neopterygii</taxon>
        <taxon>Teleostei</taxon>
        <taxon>Ostariophysi</taxon>
        <taxon>Characiformes</taxon>
        <taxon>Characoidei</taxon>
        <taxon>Pygocentrus</taxon>
    </lineage>
</organism>
<evidence type="ECO:0000313" key="19">
    <source>
        <dbReference type="Ensembl" id="ENSPNAP00000029920.1"/>
    </source>
</evidence>
<evidence type="ECO:0000256" key="1">
    <source>
        <dbReference type="ARBA" id="ARBA00000222"/>
    </source>
</evidence>
<sequence length="496" mass="54870">MDKNMAAFALGLLLFGLAGVGHSCLDPASAYRFVGAVCRLTYPAAVVLNEKTTEVIKAAFQHAKYPDIEGEKSMSFIGKLKYGLLNLEIHNLSIGKSEFELRENVGIGIDISNVSAVFKGTIKYSYGSALFTVGHSIDFEIESKIDLVINSKLYCGKGKVAADTSDCCLTFHKLKLLLQGDREPGWIKRIFTDIITFTMRLVVKGQICKEINKVADILAEFIQETAEEFLSDGDIRVDIGVTSAPVITSNYIESYHKGLVTYNGSTSVVNASVFNPDQLSEDRSLHFWISDDTLNPLMTAAYDDGRFIRNISGEDLRFLFQKELSAARPELLNKWLSSEEPLLKTWSASVPHLWTTTQGTSVKAVAAVELSSAKQDTPPVLYFETEVEVVVRASYADKNLILNCTAVHISISKVSTSPDISESLNAYLQEAVEKIGVAKVISYLEPELTALMNEQGLHLFDLINPEVTPQNGYVLIQMDFGFPHHLLVEFLRKTLD</sequence>
<dbReference type="GeneTree" id="ENSGT01100000263546"/>
<keyword evidence="6 15" id="KW-0813">Transport</keyword>
<comment type="similarity">
    <text evidence="4 15">Belongs to the BPI/LBP/Plunc superfamily. BPI/LBP family.</text>
</comment>
<dbReference type="SMART" id="SM00328">
    <property type="entry name" value="BPI1"/>
    <property type="match status" value="1"/>
</dbReference>
<evidence type="ECO:0000256" key="15">
    <source>
        <dbReference type="PIRNR" id="PIRNR037185"/>
    </source>
</evidence>
<evidence type="ECO:0000256" key="14">
    <source>
        <dbReference type="ARBA" id="ARBA00045611"/>
    </source>
</evidence>
<dbReference type="GO" id="GO:0034197">
    <property type="term" value="P:triglyceride transport"/>
    <property type="evidence" value="ECO:0007669"/>
    <property type="project" value="UniProtKB-UniRule"/>
</dbReference>
<dbReference type="GO" id="GO:0031210">
    <property type="term" value="F:phosphatidylcholine binding"/>
    <property type="evidence" value="ECO:0007669"/>
    <property type="project" value="TreeGrafter"/>
</dbReference>
<name>A0A3B4E2E8_PYGNA</name>
<keyword evidence="7 15" id="KW-0964">Secreted</keyword>
<comment type="catalytic activity">
    <reaction evidence="1">
        <text>cholesteryl (9Z-octadecenoate)(in) = cholesteryl (9Z-octadecenoate)(out)</text>
        <dbReference type="Rhea" id="RHEA:43348"/>
        <dbReference type="ChEBI" id="CHEBI:46898"/>
    </reaction>
</comment>
<dbReference type="OMA" id="WFSDHVL"/>
<dbReference type="GO" id="GO:0034374">
    <property type="term" value="P:low-density lipoprotein particle remodeling"/>
    <property type="evidence" value="ECO:0007669"/>
    <property type="project" value="TreeGrafter"/>
</dbReference>
<dbReference type="Proteomes" id="UP001501920">
    <property type="component" value="Chromosome 7"/>
</dbReference>
<feature type="chain" id="PRO_5017107494" description="Cholesteryl ester transfer protein" evidence="15">
    <location>
        <begin position="24"/>
        <end position="496"/>
    </location>
</feature>
<evidence type="ECO:0000256" key="10">
    <source>
        <dbReference type="ARBA" id="ARBA00023098"/>
    </source>
</evidence>
<dbReference type="SMART" id="SM00329">
    <property type="entry name" value="BPI2"/>
    <property type="match status" value="1"/>
</dbReference>
<evidence type="ECO:0000256" key="4">
    <source>
        <dbReference type="ARBA" id="ARBA00007292"/>
    </source>
</evidence>
<comment type="subcellular location">
    <subcellularLocation>
        <location evidence="15">Secreted</location>
    </subcellularLocation>
    <text evidence="15">Secreted in plasma.</text>
</comment>
<evidence type="ECO:0000256" key="13">
    <source>
        <dbReference type="ARBA" id="ARBA00023221"/>
    </source>
</evidence>
<keyword evidence="20" id="KW-1185">Reference proteome</keyword>
<comment type="function">
    <text evidence="14">Involved in the transfer of neutral lipids, including cholesteryl ester and triglyceride, among lipoprotein particles. Allows the net movement of cholesteryl ester from high density lipoproteins/HDL to triglyceride-rich very low density lipoproteins/VLDL, and the equimolar transport of triglyceride from VLDL to HDL. Regulates the reverse cholesterol transport, by which excess cholesterol is removed from peripheral tissues and returned to the liver for elimination.</text>
</comment>
<dbReference type="GO" id="GO:0034372">
    <property type="term" value="P:very-low-density lipoprotein particle remodeling"/>
    <property type="evidence" value="ECO:0007669"/>
    <property type="project" value="UniProtKB-UniRule"/>
</dbReference>
<dbReference type="GO" id="GO:0015485">
    <property type="term" value="F:cholesterol binding"/>
    <property type="evidence" value="ECO:0007669"/>
    <property type="project" value="TreeGrafter"/>
</dbReference>
<dbReference type="InterPro" id="IPR017943">
    <property type="entry name" value="Bactericidal_perm-incr_a/b_dom"/>
</dbReference>
<proteinExistence type="inferred from homology"/>
<keyword evidence="10 15" id="KW-0443">Lipid metabolism</keyword>
<dbReference type="PIRSF" id="PIRSF037185">
    <property type="entry name" value="Cholesteryl_ester_transf"/>
    <property type="match status" value="1"/>
</dbReference>
<dbReference type="RefSeq" id="XP_017546651.1">
    <property type="nucleotide sequence ID" value="XM_017691162.2"/>
</dbReference>
<keyword evidence="11" id="KW-1207">Sterol metabolism</keyword>
<dbReference type="GO" id="GO:0034364">
    <property type="term" value="C:high-density lipoprotein particle"/>
    <property type="evidence" value="ECO:0007669"/>
    <property type="project" value="UniProtKB-UniRule"/>
</dbReference>
<dbReference type="GO" id="GO:0006641">
    <property type="term" value="P:triglyceride metabolic process"/>
    <property type="evidence" value="ECO:0007669"/>
    <property type="project" value="TreeGrafter"/>
</dbReference>
<evidence type="ECO:0000256" key="12">
    <source>
        <dbReference type="ARBA" id="ARBA00023180"/>
    </source>
</evidence>
<reference evidence="19" key="2">
    <citation type="submission" date="2025-08" db="UniProtKB">
        <authorList>
            <consortium name="Ensembl"/>
        </authorList>
    </citation>
    <scope>IDENTIFICATION</scope>
</reference>
<keyword evidence="13 15" id="KW-0753">Steroid metabolism</keyword>
<dbReference type="InterPro" id="IPR017130">
    <property type="entry name" value="Cholesteryl_ester_transfer"/>
</dbReference>
<evidence type="ECO:0000256" key="5">
    <source>
        <dbReference type="ARBA" id="ARBA00022354"/>
    </source>
</evidence>
<evidence type="ECO:0000256" key="3">
    <source>
        <dbReference type="ARBA" id="ARBA00001417"/>
    </source>
</evidence>
<dbReference type="Gene3D" id="3.15.20.10">
    <property type="entry name" value="Bactericidal permeability-increasing protein, domain 2"/>
    <property type="match status" value="1"/>
</dbReference>
<dbReference type="InterPro" id="IPR001124">
    <property type="entry name" value="Lipid-bd_serum_glycop_C"/>
</dbReference>
<feature type="signal peptide" evidence="15">
    <location>
        <begin position="1"/>
        <end position="23"/>
    </location>
</feature>
<dbReference type="CDD" id="cd00025">
    <property type="entry name" value="BPI1"/>
    <property type="match status" value="1"/>
</dbReference>
<evidence type="ECO:0000259" key="18">
    <source>
        <dbReference type="SMART" id="SM00329"/>
    </source>
</evidence>
<evidence type="ECO:0000256" key="16">
    <source>
        <dbReference type="PIRSR" id="PIRSR037185-50"/>
    </source>
</evidence>
<dbReference type="InterPro" id="IPR017942">
    <property type="entry name" value="Lipid-bd_serum_glycop_N"/>
</dbReference>
<dbReference type="OrthoDB" id="9940758at2759"/>
<dbReference type="AlphaFoldDB" id="A0A3B4E2E8"/>
<dbReference type="Ensembl" id="ENSPNAT00000017489.2">
    <property type="protein sequence ID" value="ENSPNAP00000029920.1"/>
    <property type="gene ID" value="ENSPNAG00000016378.2"/>
</dbReference>
<evidence type="ECO:0000256" key="9">
    <source>
        <dbReference type="ARBA" id="ARBA00023055"/>
    </source>
</evidence>
<reference evidence="19" key="3">
    <citation type="submission" date="2025-09" db="UniProtKB">
        <authorList>
            <consortium name="Ensembl"/>
        </authorList>
    </citation>
    <scope>IDENTIFICATION</scope>
</reference>
<evidence type="ECO:0000313" key="20">
    <source>
        <dbReference type="Proteomes" id="UP001501920"/>
    </source>
</evidence>
<accession>A0A3B4E2E8</accession>
<dbReference type="Gene3D" id="3.15.10.10">
    <property type="entry name" value="Bactericidal permeability-increasing protein, domain 1"/>
    <property type="match status" value="1"/>
</dbReference>
<dbReference type="GO" id="GO:0034375">
    <property type="term" value="P:high-density lipoprotein particle remodeling"/>
    <property type="evidence" value="ECO:0007669"/>
    <property type="project" value="UniProtKB-UniRule"/>
</dbReference>
<keyword evidence="15" id="KW-0732">Signal</keyword>
<evidence type="ECO:0000256" key="2">
    <source>
        <dbReference type="ARBA" id="ARBA00001140"/>
    </source>
</evidence>
<reference evidence="19 20" key="1">
    <citation type="submission" date="2020-10" db="EMBL/GenBank/DDBJ databases">
        <title>Pygocentrus nattereri (red-bellied piranha) genome, fPygNat1, primary haplotype.</title>
        <authorList>
            <person name="Myers G."/>
            <person name="Meyer A."/>
            <person name="Karagic N."/>
            <person name="Pippel M."/>
            <person name="Winkler S."/>
            <person name="Tracey A."/>
            <person name="Wood J."/>
            <person name="Formenti G."/>
            <person name="Howe K."/>
            <person name="Fedrigo O."/>
            <person name="Jarvis E.D."/>
        </authorList>
    </citation>
    <scope>NUCLEOTIDE SEQUENCE [LARGE SCALE GENOMIC DNA]</scope>
</reference>
<evidence type="ECO:0000256" key="7">
    <source>
        <dbReference type="ARBA" id="ARBA00022525"/>
    </source>
</evidence>
<dbReference type="SUPFAM" id="SSF55394">
    <property type="entry name" value="Bactericidal permeability-increasing protein, BPI"/>
    <property type="match status" value="2"/>
</dbReference>
<dbReference type="GO" id="GO:0120020">
    <property type="term" value="F:cholesterol transfer activity"/>
    <property type="evidence" value="ECO:0007669"/>
    <property type="project" value="InterPro"/>
</dbReference>
<comment type="catalytic activity">
    <reaction evidence="3">
        <text>1,2,3-tri-(9Z-octadecenoyl)-glycerol(in) = 1,2,3-tri-(9Z-octadecenoyl)-glycerol(out)</text>
        <dbReference type="Rhea" id="RHEA:43352"/>
        <dbReference type="ChEBI" id="CHEBI:53753"/>
    </reaction>
</comment>
<comment type="catalytic activity">
    <reaction evidence="2">
        <text>cholesteryl (9Z,12Z)-octadecadienoate(in) = cholesteryl (9Z,12Z)-octadecadienoate(out)</text>
        <dbReference type="Rhea" id="RHEA:43356"/>
        <dbReference type="ChEBI" id="CHEBI:41509"/>
    </reaction>
</comment>